<accession>A0A1G4GAK9</accession>
<feature type="domain" description="DUF4488" evidence="2">
    <location>
        <begin position="35"/>
        <end position="156"/>
    </location>
</feature>
<dbReference type="EMBL" id="LT608328">
    <property type="protein sequence ID" value="SCM59525.1"/>
    <property type="molecule type" value="Genomic_DNA"/>
</dbReference>
<dbReference type="Gene3D" id="2.40.128.490">
    <property type="entry name" value="Uncharacterised protein PF14869, DUF4488"/>
    <property type="match status" value="1"/>
</dbReference>
<dbReference type="InterPro" id="IPR027991">
    <property type="entry name" value="DUF4488"/>
</dbReference>
<proteinExistence type="predicted"/>
<evidence type="ECO:0000313" key="4">
    <source>
        <dbReference type="Proteomes" id="UP000178485"/>
    </source>
</evidence>
<reference evidence="3 4" key="1">
    <citation type="submission" date="2016-08" db="EMBL/GenBank/DDBJ databases">
        <authorList>
            <person name="Seilhamer J.J."/>
        </authorList>
    </citation>
    <scope>NUCLEOTIDE SEQUENCE [LARGE SCALE GENOMIC DNA]</scope>
    <source>
        <strain evidence="3">ING2-E5A</strain>
    </source>
</reference>
<feature type="signal peptide" evidence="1">
    <location>
        <begin position="1"/>
        <end position="23"/>
    </location>
</feature>
<evidence type="ECO:0000313" key="3">
    <source>
        <dbReference type="EMBL" id="SCM59525.1"/>
    </source>
</evidence>
<sequence length="181" mass="20780">MKTIHLCTLFVCVIALLAGCGTAQRGLKSETAKRLFGLWEVKAIHNSNEGGYKKVPHGMFKLIVDDGRFVNFMTTDEGAMITVDGKYRLVGDSLYIEEIDHSFNRSQIGKDNPLILRLSGPRFMYLKWFQAVDEFGNNQNQWVEEIWQRLELEDMEVSRVDLEQELRALVKDPNVVKKVID</sequence>
<evidence type="ECO:0000259" key="2">
    <source>
        <dbReference type="Pfam" id="PF14869"/>
    </source>
</evidence>
<feature type="chain" id="PRO_5009604034" description="DUF4488 domain-containing protein" evidence="1">
    <location>
        <begin position="24"/>
        <end position="181"/>
    </location>
</feature>
<dbReference type="Proteomes" id="UP000178485">
    <property type="component" value="Chromosome i"/>
</dbReference>
<dbReference type="PROSITE" id="PS51257">
    <property type="entry name" value="PROKAR_LIPOPROTEIN"/>
    <property type="match status" value="1"/>
</dbReference>
<dbReference type="KEGG" id="pmuc:ING2E5A_2729"/>
<name>A0A1G4GAK9_9BACT</name>
<evidence type="ECO:0000256" key="1">
    <source>
        <dbReference type="SAM" id="SignalP"/>
    </source>
</evidence>
<keyword evidence="4" id="KW-1185">Reference proteome</keyword>
<gene>
    <name evidence="3" type="ORF">ING2E5A_2729</name>
</gene>
<keyword evidence="1" id="KW-0732">Signal</keyword>
<organism evidence="3 4">
    <name type="scientific">Petrimonas mucosa</name>
    <dbReference type="NCBI Taxonomy" id="1642646"/>
    <lineage>
        <taxon>Bacteria</taxon>
        <taxon>Pseudomonadati</taxon>
        <taxon>Bacteroidota</taxon>
        <taxon>Bacteroidia</taxon>
        <taxon>Bacteroidales</taxon>
        <taxon>Dysgonomonadaceae</taxon>
        <taxon>Petrimonas</taxon>
    </lineage>
</organism>
<dbReference type="AlphaFoldDB" id="A0A1G4GAK9"/>
<protein>
    <recommendedName>
        <fullName evidence="2">DUF4488 domain-containing protein</fullName>
    </recommendedName>
</protein>
<dbReference type="Pfam" id="PF14869">
    <property type="entry name" value="DUF4488"/>
    <property type="match status" value="1"/>
</dbReference>
<dbReference type="RefSeq" id="WP_161942024.1">
    <property type="nucleotide sequence ID" value="NZ_DUQN01000135.1"/>
</dbReference>